<reference evidence="2 3" key="1">
    <citation type="submission" date="2024-10" db="EMBL/GenBank/DDBJ databases">
        <title>Updated reference genomes for cyclostephanoid diatoms.</title>
        <authorList>
            <person name="Roberts W.R."/>
            <person name="Alverson A.J."/>
        </authorList>
    </citation>
    <scope>NUCLEOTIDE SEQUENCE [LARGE SCALE GENOMIC DNA]</scope>
    <source>
        <strain evidence="2 3">AJA276-08</strain>
    </source>
</reference>
<sequence>MFVSRFLVRSNPTIKMAAFSLSTFNGLYNPRHAKSVMRKRQDFTVNDTTPQATSDIDKRSENFMRGEVLDYAIDLRTQSRPGKEIASPYEITLTEALHDFWQASFHTQDRIHTSTPFARALGLQDRVMPFSLVLFLTGAMSHEDAAKVQVGFGRCIYHWPVFAGDTVKKTFKVERVRNTSDGNHSIINFKCLLVNQRGRLCMSADKRLLFEFPVPESTVAIPPGGIESSQLFRDHLLSKSQVMSGMESHSHTHLQPGSLILHTLARSITFAQSQQLSSLARLSHERHFDIRKYDVKTEIYVPAGLVLGLTLSASNRDFHESLHEEIANVSYVHHLHPDDVVGAFSYITDVDENLPGELESVSVRTIGVKNMDLDSSIGIPMELLMTEKTYTKNIDAICKLLCPKLTNKIIAVVDRKIIRQSNRREVFLL</sequence>
<evidence type="ECO:0000313" key="2">
    <source>
        <dbReference type="EMBL" id="KAL3778980.1"/>
    </source>
</evidence>
<proteinExistence type="predicted"/>
<accession>A0ABD3NXV0</accession>
<dbReference type="InterPro" id="IPR029069">
    <property type="entry name" value="HotDog_dom_sf"/>
</dbReference>
<name>A0ABD3NXV0_9STRA</name>
<dbReference type="PANTHER" id="PTHR43664">
    <property type="entry name" value="MONOAMINE OXIDASE-RELATED"/>
    <property type="match status" value="1"/>
</dbReference>
<dbReference type="EMBL" id="JALLAZ020001191">
    <property type="protein sequence ID" value="KAL3778980.1"/>
    <property type="molecule type" value="Genomic_DNA"/>
</dbReference>
<dbReference type="SUPFAM" id="SSF54637">
    <property type="entry name" value="Thioesterase/thiol ester dehydrase-isomerase"/>
    <property type="match status" value="1"/>
</dbReference>
<keyword evidence="3" id="KW-1185">Reference proteome</keyword>
<dbReference type="Gene3D" id="3.10.129.10">
    <property type="entry name" value="Hotdog Thioesterase"/>
    <property type="match status" value="1"/>
</dbReference>
<feature type="domain" description="FAS1-like dehydratase" evidence="1">
    <location>
        <begin position="94"/>
        <end position="202"/>
    </location>
</feature>
<dbReference type="Pfam" id="PF13452">
    <property type="entry name" value="FAS1_DH_region"/>
    <property type="match status" value="1"/>
</dbReference>
<organism evidence="2 3">
    <name type="scientific">Stephanodiscus triporus</name>
    <dbReference type="NCBI Taxonomy" id="2934178"/>
    <lineage>
        <taxon>Eukaryota</taxon>
        <taxon>Sar</taxon>
        <taxon>Stramenopiles</taxon>
        <taxon>Ochrophyta</taxon>
        <taxon>Bacillariophyta</taxon>
        <taxon>Coscinodiscophyceae</taxon>
        <taxon>Thalassiosirophycidae</taxon>
        <taxon>Stephanodiscales</taxon>
        <taxon>Stephanodiscaceae</taxon>
        <taxon>Stephanodiscus</taxon>
    </lineage>
</organism>
<dbReference type="InterPro" id="IPR039569">
    <property type="entry name" value="FAS1-like_DH_region"/>
</dbReference>
<dbReference type="InterPro" id="IPR052342">
    <property type="entry name" value="MCH/BMMD"/>
</dbReference>
<evidence type="ECO:0000313" key="3">
    <source>
        <dbReference type="Proteomes" id="UP001530315"/>
    </source>
</evidence>
<dbReference type="AlphaFoldDB" id="A0ABD3NXV0"/>
<evidence type="ECO:0000259" key="1">
    <source>
        <dbReference type="Pfam" id="PF13452"/>
    </source>
</evidence>
<gene>
    <name evidence="2" type="ORF">ACHAW5_006284</name>
</gene>
<dbReference type="Proteomes" id="UP001530315">
    <property type="component" value="Unassembled WGS sequence"/>
</dbReference>
<dbReference type="PANTHER" id="PTHR43664:SF1">
    <property type="entry name" value="BETA-METHYLMALYL-COA DEHYDRATASE"/>
    <property type="match status" value="1"/>
</dbReference>
<protein>
    <recommendedName>
        <fullName evidence="1">FAS1-like dehydratase domain-containing protein</fullName>
    </recommendedName>
</protein>
<comment type="caution">
    <text evidence="2">The sequence shown here is derived from an EMBL/GenBank/DDBJ whole genome shotgun (WGS) entry which is preliminary data.</text>
</comment>